<dbReference type="RefSeq" id="WP_038277379.1">
    <property type="nucleotide sequence ID" value="NZ_JPME01000002.1"/>
</dbReference>
<dbReference type="PROSITE" id="PS51170">
    <property type="entry name" value="CW"/>
    <property type="match status" value="1"/>
</dbReference>
<keyword evidence="5" id="KW-1185">Reference proteome</keyword>
<feature type="signal peptide" evidence="3">
    <location>
        <begin position="1"/>
        <end position="25"/>
    </location>
</feature>
<dbReference type="InterPro" id="IPR018337">
    <property type="entry name" value="Cell_wall/Cho-bd_repeat"/>
</dbReference>
<sequence>MYMLKRSAAFITAAILSVIPITALAATGTQISSVSLYISSEIEAGESGSDVTVTSSSSKFSIDDVEVTNKPDEEWKDGSKPKLKVTLEAEDDYYFASGFSKGNVSLSGSDGTVSSVSRSSSELIVYITLDALEDDESDHELAVNNLEWDEENGTGYWDECEDANKYEVRLYRGSNAVTSVLTTTYTSYDFSSYMTNSGNYSFKVRGVYNSSNKGSWEESDSWYVSADVAEEISSKSSSGVSGPGSSTGTGAWLKDSTGWWYCNADKSYTISNWQYIDDCWYYFNKSGYMVTGWIHWNSIWYYCGESGAMLINTTTPDGYEVGSDGAWIQS</sequence>
<dbReference type="Pfam" id="PF19127">
    <property type="entry name" value="Choline_bind_3"/>
    <property type="match status" value="1"/>
</dbReference>
<evidence type="ECO:0000313" key="4">
    <source>
        <dbReference type="EMBL" id="KEZ91914.1"/>
    </source>
</evidence>
<evidence type="ECO:0000313" key="5">
    <source>
        <dbReference type="Proteomes" id="UP000028525"/>
    </source>
</evidence>
<evidence type="ECO:0000256" key="1">
    <source>
        <dbReference type="ARBA" id="ARBA00022737"/>
    </source>
</evidence>
<feature type="repeat" description="Cell wall-binding" evidence="2">
    <location>
        <begin position="270"/>
        <end position="289"/>
    </location>
</feature>
<reference evidence="4 5" key="1">
    <citation type="submission" date="2014-07" db="EMBL/GenBank/DDBJ databases">
        <title>Draft genome of Clostridium celerecrescens 152B isolated from sediments associated with methane hydrate from Krishna Godavari basin.</title>
        <authorList>
            <person name="Honkalas V.S."/>
            <person name="Dabir A.P."/>
            <person name="Arora P."/>
            <person name="Dhakephalkar P.K."/>
        </authorList>
    </citation>
    <scope>NUCLEOTIDE SEQUENCE [LARGE SCALE GENOMIC DNA]</scope>
    <source>
        <strain evidence="4 5">152B</strain>
    </source>
</reference>
<accession>A0A084JSI0</accession>
<evidence type="ECO:0000256" key="2">
    <source>
        <dbReference type="PROSITE-ProRule" id="PRU00591"/>
    </source>
</evidence>
<gene>
    <name evidence="4" type="ORF">IO98_01715</name>
</gene>
<dbReference type="AlphaFoldDB" id="A0A084JSI0"/>
<dbReference type="Gene3D" id="2.10.270.10">
    <property type="entry name" value="Cholin Binding"/>
    <property type="match status" value="1"/>
</dbReference>
<keyword evidence="3" id="KW-0732">Signal</keyword>
<keyword evidence="1" id="KW-0677">Repeat</keyword>
<dbReference type="EMBL" id="JPME01000002">
    <property type="protein sequence ID" value="KEZ91914.1"/>
    <property type="molecule type" value="Genomic_DNA"/>
</dbReference>
<protein>
    <recommendedName>
        <fullName evidence="6">Cell wall-binding protein</fullName>
    </recommendedName>
</protein>
<dbReference type="STRING" id="29354.IO98_01715"/>
<dbReference type="Proteomes" id="UP000028525">
    <property type="component" value="Unassembled WGS sequence"/>
</dbReference>
<dbReference type="SUPFAM" id="SSF69360">
    <property type="entry name" value="Cell wall binding repeat"/>
    <property type="match status" value="1"/>
</dbReference>
<evidence type="ECO:0000256" key="3">
    <source>
        <dbReference type="SAM" id="SignalP"/>
    </source>
</evidence>
<evidence type="ECO:0008006" key="6">
    <source>
        <dbReference type="Google" id="ProtNLM"/>
    </source>
</evidence>
<comment type="caution">
    <text evidence="4">The sequence shown here is derived from an EMBL/GenBank/DDBJ whole genome shotgun (WGS) entry which is preliminary data.</text>
</comment>
<feature type="chain" id="PRO_5001777353" description="Cell wall-binding protein" evidence="3">
    <location>
        <begin position="26"/>
        <end position="330"/>
    </location>
</feature>
<dbReference type="OrthoDB" id="9783944at2"/>
<organism evidence="4 5">
    <name type="scientific">Lacrimispora celerecrescens</name>
    <dbReference type="NCBI Taxonomy" id="29354"/>
    <lineage>
        <taxon>Bacteria</taxon>
        <taxon>Bacillati</taxon>
        <taxon>Bacillota</taxon>
        <taxon>Clostridia</taxon>
        <taxon>Lachnospirales</taxon>
        <taxon>Lachnospiraceae</taxon>
        <taxon>Lacrimispora</taxon>
    </lineage>
</organism>
<name>A0A084JSI0_9FIRM</name>
<proteinExistence type="predicted"/>